<evidence type="ECO:0000313" key="4">
    <source>
        <dbReference type="Proteomes" id="UP000694930"/>
    </source>
</evidence>
<keyword evidence="1" id="KW-0862">Zinc</keyword>
<evidence type="ECO:0000313" key="5">
    <source>
        <dbReference type="RefSeq" id="XP_027772681.1"/>
    </source>
</evidence>
<evidence type="ECO:0000256" key="1">
    <source>
        <dbReference type="PROSITE-ProRule" id="PRU00047"/>
    </source>
</evidence>
<sequence length="206" mass="22526">MLSQVVTNQIGKQGGASQERADTSMIRELLRMNPQSFSALSTTEDLKNIVEELKKKQKGHAQSSSSAPAPRNKVEYHGQNSRDRPTYSQGSVVQGGSKPPACAYCARNHYGIYREGSADCFKCGHTGHSMKECTKSKLDGGNEGNRAQSSLVAPPDRSAPKGATSGTWKRLNCLYVITSRQEQENSPDVVTSMMKVFTYDVYALLD</sequence>
<feature type="region of interest" description="Disordered" evidence="2">
    <location>
        <begin position="1"/>
        <end position="29"/>
    </location>
</feature>
<keyword evidence="1" id="KW-0863">Zinc-finger</keyword>
<keyword evidence="4" id="KW-1185">Reference proteome</keyword>
<dbReference type="Proteomes" id="UP000694930">
    <property type="component" value="Chromosome 5"/>
</dbReference>
<keyword evidence="1" id="KW-0479">Metal-binding</keyword>
<feature type="compositionally biased region" description="Basic and acidic residues" evidence="2">
    <location>
        <begin position="72"/>
        <end position="85"/>
    </location>
</feature>
<evidence type="ECO:0000259" key="3">
    <source>
        <dbReference type="PROSITE" id="PS50158"/>
    </source>
</evidence>
<protein>
    <submittedName>
        <fullName evidence="5">Uncharacterized protein LOC114077200</fullName>
    </submittedName>
</protein>
<dbReference type="InterPro" id="IPR001878">
    <property type="entry name" value="Znf_CCHC"/>
</dbReference>
<dbReference type="PROSITE" id="PS50158">
    <property type="entry name" value="ZF_CCHC"/>
    <property type="match status" value="1"/>
</dbReference>
<dbReference type="GeneID" id="114077200"/>
<reference evidence="5" key="2">
    <citation type="submission" date="2025-08" db="UniProtKB">
        <authorList>
            <consortium name="RefSeq"/>
        </authorList>
    </citation>
    <scope>IDENTIFICATION</scope>
</reference>
<reference evidence="4" key="1">
    <citation type="journal article" date="2014" name="Nat. Genet.">
        <title>The genome of the stress-tolerant wild tomato species Solanum pennellii.</title>
        <authorList>
            <person name="Bolger A."/>
            <person name="Scossa F."/>
            <person name="Bolger M.E."/>
            <person name="Lanz C."/>
            <person name="Maumus F."/>
            <person name="Tohge T."/>
            <person name="Quesneville H."/>
            <person name="Alseekh S."/>
            <person name="Sorensen I."/>
            <person name="Lichtenstein G."/>
            <person name="Fich E.A."/>
            <person name="Conte M."/>
            <person name="Keller H."/>
            <person name="Schneeberger K."/>
            <person name="Schwacke R."/>
            <person name="Ofner I."/>
            <person name="Vrebalov J."/>
            <person name="Xu Y."/>
            <person name="Osorio S."/>
            <person name="Aflitos S.A."/>
            <person name="Schijlen E."/>
            <person name="Jimenez-Gomez J.M."/>
            <person name="Ryngajllo M."/>
            <person name="Kimura S."/>
            <person name="Kumar R."/>
            <person name="Koenig D."/>
            <person name="Headland L.R."/>
            <person name="Maloof J.N."/>
            <person name="Sinha N."/>
            <person name="van Ham R.C."/>
            <person name="Lankhorst R.K."/>
            <person name="Mao L."/>
            <person name="Vogel A."/>
            <person name="Arsova B."/>
            <person name="Panstruga R."/>
            <person name="Fei Z."/>
            <person name="Rose J.K."/>
            <person name="Zamir D."/>
            <person name="Carrari F."/>
            <person name="Giovannoni J.J."/>
            <person name="Weigel D."/>
            <person name="Usadel B."/>
            <person name="Fernie A.R."/>
        </authorList>
    </citation>
    <scope>NUCLEOTIDE SEQUENCE [LARGE SCALE GENOMIC DNA]</scope>
    <source>
        <strain evidence="4">cv. LA0716</strain>
    </source>
</reference>
<accession>A0ABM1VAB3</accession>
<dbReference type="SUPFAM" id="SSF57756">
    <property type="entry name" value="Retrovirus zinc finger-like domains"/>
    <property type="match status" value="1"/>
</dbReference>
<feature type="region of interest" description="Disordered" evidence="2">
    <location>
        <begin position="137"/>
        <end position="165"/>
    </location>
</feature>
<evidence type="ECO:0000256" key="2">
    <source>
        <dbReference type="SAM" id="MobiDB-lite"/>
    </source>
</evidence>
<name>A0ABM1VAB3_SOLPN</name>
<feature type="compositionally biased region" description="Polar residues" evidence="2">
    <location>
        <begin position="1"/>
        <end position="11"/>
    </location>
</feature>
<feature type="region of interest" description="Disordered" evidence="2">
    <location>
        <begin position="54"/>
        <end position="97"/>
    </location>
</feature>
<dbReference type="InterPro" id="IPR036875">
    <property type="entry name" value="Znf_CCHC_sf"/>
</dbReference>
<feature type="domain" description="CCHC-type" evidence="3">
    <location>
        <begin position="120"/>
        <end position="135"/>
    </location>
</feature>
<organism evidence="4 5">
    <name type="scientific">Solanum pennellii</name>
    <name type="common">Tomato</name>
    <name type="synonym">Lycopersicon pennellii</name>
    <dbReference type="NCBI Taxonomy" id="28526"/>
    <lineage>
        <taxon>Eukaryota</taxon>
        <taxon>Viridiplantae</taxon>
        <taxon>Streptophyta</taxon>
        <taxon>Embryophyta</taxon>
        <taxon>Tracheophyta</taxon>
        <taxon>Spermatophyta</taxon>
        <taxon>Magnoliopsida</taxon>
        <taxon>eudicotyledons</taxon>
        <taxon>Gunneridae</taxon>
        <taxon>Pentapetalae</taxon>
        <taxon>asterids</taxon>
        <taxon>lamiids</taxon>
        <taxon>Solanales</taxon>
        <taxon>Solanaceae</taxon>
        <taxon>Solanoideae</taxon>
        <taxon>Solaneae</taxon>
        <taxon>Solanum</taxon>
        <taxon>Solanum subgen. Lycopersicon</taxon>
    </lineage>
</organism>
<dbReference type="RefSeq" id="XP_027772681.1">
    <property type="nucleotide sequence ID" value="XM_027916880.1"/>
</dbReference>
<proteinExistence type="predicted"/>
<gene>
    <name evidence="5" type="primary">LOC114077200</name>
</gene>